<dbReference type="FunCoup" id="A0A6I8PNS8">
    <property type="interactions" value="2655"/>
</dbReference>
<dbReference type="GO" id="GO:0005739">
    <property type="term" value="C:mitochondrion"/>
    <property type="evidence" value="ECO:0007669"/>
    <property type="project" value="UniProtKB-SubCell"/>
</dbReference>
<dbReference type="PANTHER" id="PTHR11741:SF0">
    <property type="entry name" value="ELONGATION FACTOR TS, MITOCHONDRIAL"/>
    <property type="match status" value="1"/>
</dbReference>
<dbReference type="InterPro" id="IPR014039">
    <property type="entry name" value="Transl_elong_EFTs/EF1B_dimer"/>
</dbReference>
<comment type="subcellular location">
    <subcellularLocation>
        <location evidence="4">Mitochondrion</location>
    </subcellularLocation>
</comment>
<dbReference type="InParanoid" id="A0A6I8PNS8"/>
<dbReference type="FunFam" id="3.30.479.20:FF:000007">
    <property type="entry name" value="Elongation factor Ts, mitochondrial"/>
    <property type="match status" value="1"/>
</dbReference>
<dbReference type="OMA" id="QEYMLDD"/>
<dbReference type="Bgee" id="ENSOANG00000036302">
    <property type="expression patterns" value="Expressed in adult mammalian kidney and 7 other cell types or tissues"/>
</dbReference>
<evidence type="ECO:0000313" key="7">
    <source>
        <dbReference type="Proteomes" id="UP000002279"/>
    </source>
</evidence>
<evidence type="ECO:0000256" key="2">
    <source>
        <dbReference type="ARBA" id="ARBA00022768"/>
    </source>
</evidence>
<dbReference type="Proteomes" id="UP000002279">
    <property type="component" value="Chromosome 10"/>
</dbReference>
<dbReference type="Ensembl" id="ENSOANT00000073476.1">
    <property type="protein sequence ID" value="ENSOANP00000053346.1"/>
    <property type="gene ID" value="ENSOANG00000036302.1"/>
</dbReference>
<dbReference type="PROSITE" id="PS01126">
    <property type="entry name" value="EF_TS_1"/>
    <property type="match status" value="1"/>
</dbReference>
<keyword evidence="3 4" id="KW-0648">Protein biosynthesis</keyword>
<dbReference type="Gene3D" id="3.30.479.20">
    <property type="entry name" value="Elongation factor Ts, dimerisation domain"/>
    <property type="match status" value="2"/>
</dbReference>
<proteinExistence type="inferred from homology"/>
<dbReference type="PANTHER" id="PTHR11741">
    <property type="entry name" value="ELONGATION FACTOR TS"/>
    <property type="match status" value="1"/>
</dbReference>
<accession>A0A6I8PNS8</accession>
<dbReference type="InterPro" id="IPR036402">
    <property type="entry name" value="EF-Ts_dimer_sf"/>
</dbReference>
<reference evidence="6 7" key="1">
    <citation type="journal article" date="2008" name="Nature">
        <title>Genome analysis of the platypus reveals unique signatures of evolution.</title>
        <authorList>
            <person name="Warren W.C."/>
            <person name="Hillier L.W."/>
            <person name="Marshall Graves J.A."/>
            <person name="Birney E."/>
            <person name="Ponting C.P."/>
            <person name="Grutzner F."/>
            <person name="Belov K."/>
            <person name="Miller W."/>
            <person name="Clarke L."/>
            <person name="Chinwalla A.T."/>
            <person name="Yang S.P."/>
            <person name="Heger A."/>
            <person name="Locke D.P."/>
            <person name="Miethke P."/>
            <person name="Waters P.D."/>
            <person name="Veyrunes F."/>
            <person name="Fulton L."/>
            <person name="Fulton B."/>
            <person name="Graves T."/>
            <person name="Wallis J."/>
            <person name="Puente X.S."/>
            <person name="Lopez-Otin C."/>
            <person name="Ordonez G.R."/>
            <person name="Eichler E.E."/>
            <person name="Chen L."/>
            <person name="Cheng Z."/>
            <person name="Deakin J.E."/>
            <person name="Alsop A."/>
            <person name="Thompson K."/>
            <person name="Kirby P."/>
            <person name="Papenfuss A.T."/>
            <person name="Wakefield M.J."/>
            <person name="Olender T."/>
            <person name="Lancet D."/>
            <person name="Huttley G.A."/>
            <person name="Smit A.F."/>
            <person name="Pask A."/>
            <person name="Temple-Smith P."/>
            <person name="Batzer M.A."/>
            <person name="Walker J.A."/>
            <person name="Konkel M.K."/>
            <person name="Harris R.S."/>
            <person name="Whittington C.M."/>
            <person name="Wong E.S."/>
            <person name="Gemmell N.J."/>
            <person name="Buschiazzo E."/>
            <person name="Vargas Jentzsch I.M."/>
            <person name="Merkel A."/>
            <person name="Schmitz J."/>
            <person name="Zemann A."/>
            <person name="Churakov G."/>
            <person name="Kriegs J.O."/>
            <person name="Brosius J."/>
            <person name="Murchison E.P."/>
            <person name="Sachidanandam R."/>
            <person name="Smith C."/>
            <person name="Hannon G.J."/>
            <person name="Tsend-Ayush E."/>
            <person name="McMillan D."/>
            <person name="Attenborough R."/>
            <person name="Rens W."/>
            <person name="Ferguson-Smith M."/>
            <person name="Lefevre C.M."/>
            <person name="Sharp J.A."/>
            <person name="Nicholas K.R."/>
            <person name="Ray D.A."/>
            <person name="Kube M."/>
            <person name="Reinhardt R."/>
            <person name="Pringle T.H."/>
            <person name="Taylor J."/>
            <person name="Jones R.C."/>
            <person name="Nixon B."/>
            <person name="Dacheux J.L."/>
            <person name="Niwa H."/>
            <person name="Sekita Y."/>
            <person name="Huang X."/>
            <person name="Stark A."/>
            <person name="Kheradpour P."/>
            <person name="Kellis M."/>
            <person name="Flicek P."/>
            <person name="Chen Y."/>
            <person name="Webber C."/>
            <person name="Hardison R."/>
            <person name="Nelson J."/>
            <person name="Hallsworth-Pepin K."/>
            <person name="Delehaunty K."/>
            <person name="Markovic C."/>
            <person name="Minx P."/>
            <person name="Feng Y."/>
            <person name="Kremitzki C."/>
            <person name="Mitreva M."/>
            <person name="Glasscock J."/>
            <person name="Wylie T."/>
            <person name="Wohldmann P."/>
            <person name="Thiru P."/>
            <person name="Nhan M.N."/>
            <person name="Pohl C.S."/>
            <person name="Smith S.M."/>
            <person name="Hou S."/>
            <person name="Nefedov M."/>
            <person name="de Jong P.J."/>
            <person name="Renfree M.B."/>
            <person name="Mardis E.R."/>
            <person name="Wilson R.K."/>
        </authorList>
    </citation>
    <scope>NUCLEOTIDE SEQUENCE [LARGE SCALE GENOMIC DNA]</scope>
    <source>
        <strain evidence="6 7">Glennie</strain>
    </source>
</reference>
<dbReference type="AlphaFoldDB" id="A0A6I8PNS8"/>
<dbReference type="InterPro" id="IPR018101">
    <property type="entry name" value="Transl_elong_Ts_CS"/>
</dbReference>
<dbReference type="PROSITE" id="PS01127">
    <property type="entry name" value="EF_TS_2"/>
    <property type="match status" value="1"/>
</dbReference>
<dbReference type="GO" id="GO:0005654">
    <property type="term" value="C:nucleoplasm"/>
    <property type="evidence" value="ECO:0007669"/>
    <property type="project" value="Ensembl"/>
</dbReference>
<keyword evidence="2 4" id="KW-0251">Elongation factor</keyword>
<feature type="domain" description="Translation elongation factor EFTs/EF1B dimerisation" evidence="5">
    <location>
        <begin position="148"/>
        <end position="308"/>
    </location>
</feature>
<dbReference type="HAMAP" id="MF_00050">
    <property type="entry name" value="EF_Ts"/>
    <property type="match status" value="1"/>
</dbReference>
<dbReference type="GO" id="GO:0070125">
    <property type="term" value="P:mitochondrial translational elongation"/>
    <property type="evidence" value="ECO:0000318"/>
    <property type="project" value="GO_Central"/>
</dbReference>
<sequence>MRSWCGGGGGVWPRSPRAAGGARVRVASVSGWRESMAAPLLLRLSRGGGRAPRCGPSSWARGLPLPAGRALSGPSAPRKELLLRLRRRTGFSFVNCKKALEACGGDDRQAEAWLQQRAREEGWVRATELRGRIAREGLVGLLEEANAAVLVEVNCETDFVSRNAKFQQLVHQVALGTLRHCQSLQQPRSTYSKGCLHGPELCDLRPGPGRDGSLGDQLALTVGSLGENVLLRRAAWLTAPPGFLIGSYVHGTVDRPSDPSAPVAAALGKYGALVVCRAPDPTPDRTPDLAWLGRRLGQHVVGMAPLSVGSLDDPPGGEAETRMLAQPYLLDPGLTLGQFVQPHGVSVLDFVRFECGDEGGDEGEGAVAGAG</sequence>
<dbReference type="SUPFAM" id="SSF46934">
    <property type="entry name" value="UBA-like"/>
    <property type="match status" value="1"/>
</dbReference>
<evidence type="ECO:0000256" key="1">
    <source>
        <dbReference type="ARBA" id="ARBA00005532"/>
    </source>
</evidence>
<reference evidence="6" key="3">
    <citation type="submission" date="2025-09" db="UniProtKB">
        <authorList>
            <consortium name="Ensembl"/>
        </authorList>
    </citation>
    <scope>IDENTIFICATION</scope>
    <source>
        <strain evidence="6">Glennie</strain>
    </source>
</reference>
<gene>
    <name evidence="4 6" type="primary">TSFM</name>
</gene>
<organism evidence="6 7">
    <name type="scientific">Ornithorhynchus anatinus</name>
    <name type="common">Duckbill platypus</name>
    <dbReference type="NCBI Taxonomy" id="9258"/>
    <lineage>
        <taxon>Eukaryota</taxon>
        <taxon>Metazoa</taxon>
        <taxon>Chordata</taxon>
        <taxon>Craniata</taxon>
        <taxon>Vertebrata</taxon>
        <taxon>Euteleostomi</taxon>
        <taxon>Mammalia</taxon>
        <taxon>Monotremata</taxon>
        <taxon>Ornithorhynchidae</taxon>
        <taxon>Ornithorhynchus</taxon>
    </lineage>
</organism>
<dbReference type="GeneTree" id="ENSGT00390000016293"/>
<evidence type="ECO:0000256" key="3">
    <source>
        <dbReference type="ARBA" id="ARBA00022917"/>
    </source>
</evidence>
<dbReference type="FunFam" id="3.30.479.20:FF:000008">
    <property type="entry name" value="Elongation factor Ts, mitochondrial"/>
    <property type="match status" value="1"/>
</dbReference>
<keyword evidence="4" id="KW-0496">Mitochondrion</keyword>
<name>A0A6I8PNS8_ORNAN</name>
<dbReference type="Pfam" id="PF00889">
    <property type="entry name" value="EF_TS"/>
    <property type="match status" value="1"/>
</dbReference>
<comment type="similarity">
    <text evidence="1 4">Belongs to the EF-Ts family.</text>
</comment>
<dbReference type="InterPro" id="IPR009060">
    <property type="entry name" value="UBA-like_sf"/>
</dbReference>
<dbReference type="SUPFAM" id="SSF54713">
    <property type="entry name" value="Elongation factor Ts (EF-Ts), dimerisation domain"/>
    <property type="match status" value="2"/>
</dbReference>
<evidence type="ECO:0000259" key="5">
    <source>
        <dbReference type="Pfam" id="PF00889"/>
    </source>
</evidence>
<dbReference type="GO" id="GO:0003746">
    <property type="term" value="F:translation elongation factor activity"/>
    <property type="evidence" value="ECO:0000318"/>
    <property type="project" value="GO_Central"/>
</dbReference>
<dbReference type="Pfam" id="PF25025">
    <property type="entry name" value="EF-Ts_N"/>
    <property type="match status" value="1"/>
</dbReference>
<reference evidence="6" key="2">
    <citation type="submission" date="2025-08" db="UniProtKB">
        <authorList>
            <consortium name="Ensembl"/>
        </authorList>
    </citation>
    <scope>IDENTIFICATION</scope>
    <source>
        <strain evidence="6">Glennie</strain>
    </source>
</reference>
<evidence type="ECO:0000256" key="4">
    <source>
        <dbReference type="HAMAP-Rule" id="MF_03135"/>
    </source>
</evidence>
<keyword evidence="7" id="KW-1185">Reference proteome</keyword>
<dbReference type="InterPro" id="IPR001816">
    <property type="entry name" value="Transl_elong_EFTs/EF1B"/>
</dbReference>
<evidence type="ECO:0000313" key="6">
    <source>
        <dbReference type="Ensembl" id="ENSOANP00000053346.1"/>
    </source>
</evidence>
<dbReference type="Gene3D" id="1.10.8.10">
    <property type="entry name" value="DNA helicase RuvA subunit, C-terminal domain"/>
    <property type="match status" value="1"/>
</dbReference>
<comment type="function">
    <text evidence="4">Associates with the EF-Tu.GDP complex and induces the exchange of GDP to GTP. It remains bound to the aminoacyl-tRNA.EF-Tu.GTP complex up to the GTP hydrolysis stage on the ribosome.</text>
</comment>
<protein>
    <recommendedName>
        <fullName evidence="4">Elongation factor Ts, mitochondrial</fullName>
        <shortName evidence="4">EF-Ts</shortName>
        <shortName evidence="4">EF-TsMt</shortName>
    </recommendedName>
</protein>